<keyword evidence="2" id="KW-1185">Reference proteome</keyword>
<protein>
    <recommendedName>
        <fullName evidence="3">HEPN domain-containing protein</fullName>
    </recommendedName>
</protein>
<dbReference type="Proteomes" id="UP000030428">
    <property type="component" value="Unassembled WGS sequence"/>
</dbReference>
<accession>A0A0A6PBD7</accession>
<name>A0A0A6PBD7_9GAMM</name>
<dbReference type="EMBL" id="JSZA02000007">
    <property type="protein sequence ID" value="KHD08100.1"/>
    <property type="molecule type" value="Genomic_DNA"/>
</dbReference>
<evidence type="ECO:0008006" key="3">
    <source>
        <dbReference type="Google" id="ProtNLM"/>
    </source>
</evidence>
<reference evidence="1 2" key="1">
    <citation type="journal article" date="2016" name="Front. Microbiol.">
        <title>Single-Cell (Meta-)Genomics of a Dimorphic Candidatus Thiomargarita nelsonii Reveals Genomic Plasticity.</title>
        <authorList>
            <person name="Flood B.E."/>
            <person name="Fliss P."/>
            <person name="Jones D.S."/>
            <person name="Dick G.J."/>
            <person name="Jain S."/>
            <person name="Kaster A.K."/>
            <person name="Winkel M."/>
            <person name="Mussmann M."/>
            <person name="Bailey J."/>
        </authorList>
    </citation>
    <scope>NUCLEOTIDE SEQUENCE [LARGE SCALE GENOMIC DNA]</scope>
    <source>
        <strain evidence="1">Hydrate Ridge</strain>
    </source>
</reference>
<sequence length="154" mass="18071">MYQDKLKKFKNIENLAGKAWEHAVAIDVLATTDITDCSIECFHYQQMMELFFKHILETRSQFGSYGKSHKLQKLLEEVIANTKFRTDKTKYFMALQVITVCAEEYRYNFLIDCDGYKQSVTICDQLLEELIKFESDKEVELPSKNTKTTKLDQI</sequence>
<comment type="caution">
    <text evidence="1">The sequence shown here is derived from an EMBL/GenBank/DDBJ whole genome shotgun (WGS) entry which is preliminary data.</text>
</comment>
<evidence type="ECO:0000313" key="1">
    <source>
        <dbReference type="EMBL" id="KHD08100.1"/>
    </source>
</evidence>
<evidence type="ECO:0000313" key="2">
    <source>
        <dbReference type="Proteomes" id="UP000030428"/>
    </source>
</evidence>
<dbReference type="Gene3D" id="1.20.120.330">
    <property type="entry name" value="Nucleotidyltransferases domain 2"/>
    <property type="match status" value="1"/>
</dbReference>
<gene>
    <name evidence="1" type="ORF">PN36_02730</name>
</gene>
<dbReference type="AlphaFoldDB" id="A0A0A6PBD7"/>
<proteinExistence type="predicted"/>
<organism evidence="1 2">
    <name type="scientific">Candidatus Thiomargarita nelsonii</name>
    <dbReference type="NCBI Taxonomy" id="1003181"/>
    <lineage>
        <taxon>Bacteria</taxon>
        <taxon>Pseudomonadati</taxon>
        <taxon>Pseudomonadota</taxon>
        <taxon>Gammaproteobacteria</taxon>
        <taxon>Thiotrichales</taxon>
        <taxon>Thiotrichaceae</taxon>
        <taxon>Thiomargarita</taxon>
    </lineage>
</organism>